<organism evidence="1 2">
    <name type="scientific">Elysia crispata</name>
    <name type="common">lettuce slug</name>
    <dbReference type="NCBI Taxonomy" id="231223"/>
    <lineage>
        <taxon>Eukaryota</taxon>
        <taxon>Metazoa</taxon>
        <taxon>Spiralia</taxon>
        <taxon>Lophotrochozoa</taxon>
        <taxon>Mollusca</taxon>
        <taxon>Gastropoda</taxon>
        <taxon>Heterobranchia</taxon>
        <taxon>Euthyneura</taxon>
        <taxon>Panpulmonata</taxon>
        <taxon>Sacoglossa</taxon>
        <taxon>Placobranchoidea</taxon>
        <taxon>Plakobranchidae</taxon>
        <taxon>Elysia</taxon>
    </lineage>
</organism>
<name>A0AAE1DXQ8_9GAST</name>
<reference evidence="1" key="1">
    <citation type="journal article" date="2023" name="G3 (Bethesda)">
        <title>A reference genome for the long-term kleptoplast-retaining sea slug Elysia crispata morphotype clarki.</title>
        <authorList>
            <person name="Eastman K.E."/>
            <person name="Pendleton A.L."/>
            <person name="Shaikh M.A."/>
            <person name="Suttiyut T."/>
            <person name="Ogas R."/>
            <person name="Tomko P."/>
            <person name="Gavelis G."/>
            <person name="Widhalm J.R."/>
            <person name="Wisecaver J.H."/>
        </authorList>
    </citation>
    <scope>NUCLEOTIDE SEQUENCE</scope>
    <source>
        <strain evidence="1">ECLA1</strain>
    </source>
</reference>
<dbReference type="AlphaFoldDB" id="A0AAE1DXQ8"/>
<keyword evidence="2" id="KW-1185">Reference proteome</keyword>
<dbReference type="EMBL" id="JAWDGP010001999">
    <property type="protein sequence ID" value="KAK3786195.1"/>
    <property type="molecule type" value="Genomic_DNA"/>
</dbReference>
<protein>
    <submittedName>
        <fullName evidence="1">Uncharacterized protein</fullName>
    </submittedName>
</protein>
<accession>A0AAE1DXQ8</accession>
<gene>
    <name evidence="1" type="ORF">RRG08_020338</name>
</gene>
<evidence type="ECO:0000313" key="2">
    <source>
        <dbReference type="Proteomes" id="UP001283361"/>
    </source>
</evidence>
<proteinExistence type="predicted"/>
<sequence length="84" mass="9220">MEKVGGLLQNRLVSLAQYSRLLVYSGHLEYCIPGPHATLTVLSKPSDATEFQRSGLSLDIIHADSLLDTTWDQPLRGGENLRGV</sequence>
<evidence type="ECO:0000313" key="1">
    <source>
        <dbReference type="EMBL" id="KAK3786195.1"/>
    </source>
</evidence>
<comment type="caution">
    <text evidence="1">The sequence shown here is derived from an EMBL/GenBank/DDBJ whole genome shotgun (WGS) entry which is preliminary data.</text>
</comment>
<dbReference type="Proteomes" id="UP001283361">
    <property type="component" value="Unassembled WGS sequence"/>
</dbReference>